<protein>
    <submittedName>
        <fullName evidence="3">Uncharacterized protein</fullName>
    </submittedName>
</protein>
<accession>A0AAN9GAR5</accession>
<evidence type="ECO:0000313" key="3">
    <source>
        <dbReference type="EMBL" id="KAK7102048.1"/>
    </source>
</evidence>
<dbReference type="EMBL" id="JBAMIC010000010">
    <property type="protein sequence ID" value="KAK7102048.1"/>
    <property type="molecule type" value="Genomic_DNA"/>
</dbReference>
<evidence type="ECO:0000256" key="2">
    <source>
        <dbReference type="SAM" id="Phobius"/>
    </source>
</evidence>
<comment type="caution">
    <text evidence="3">The sequence shown here is derived from an EMBL/GenBank/DDBJ whole genome shotgun (WGS) entry which is preliminary data.</text>
</comment>
<proteinExistence type="predicted"/>
<sequence>MPSWIKPPTVEAVLLISGAVGGFWCIFVCLCQIVRRAAQTARKNTVIYRGDSTRHSARHRGNFQNVDNSSLHHGVTPVQESHPLRPLFMPSRVPGENFSAAHAPLRSTNSNRNMQRGASIESREAGSRITSPVNTVVFPDYVERVILPEYVERVRSPFGDEQEYVPGIDSDEEPPPYDAVDEHMDYAPPAYTDIFPDKT</sequence>
<organism evidence="3 4">
    <name type="scientific">Littorina saxatilis</name>
    <dbReference type="NCBI Taxonomy" id="31220"/>
    <lineage>
        <taxon>Eukaryota</taxon>
        <taxon>Metazoa</taxon>
        <taxon>Spiralia</taxon>
        <taxon>Lophotrochozoa</taxon>
        <taxon>Mollusca</taxon>
        <taxon>Gastropoda</taxon>
        <taxon>Caenogastropoda</taxon>
        <taxon>Littorinimorpha</taxon>
        <taxon>Littorinoidea</taxon>
        <taxon>Littorinidae</taxon>
        <taxon>Littorina</taxon>
    </lineage>
</organism>
<evidence type="ECO:0000313" key="4">
    <source>
        <dbReference type="Proteomes" id="UP001374579"/>
    </source>
</evidence>
<keyword evidence="2" id="KW-1133">Transmembrane helix</keyword>
<keyword evidence="2" id="KW-0812">Transmembrane</keyword>
<feature type="compositionally biased region" description="Polar residues" evidence="1">
    <location>
        <begin position="62"/>
        <end position="71"/>
    </location>
</feature>
<keyword evidence="4" id="KW-1185">Reference proteome</keyword>
<evidence type="ECO:0000256" key="1">
    <source>
        <dbReference type="SAM" id="MobiDB-lite"/>
    </source>
</evidence>
<gene>
    <name evidence="3" type="ORF">V1264_020335</name>
</gene>
<name>A0AAN9GAR5_9CAEN</name>
<keyword evidence="2" id="KW-0472">Membrane</keyword>
<reference evidence="3 4" key="1">
    <citation type="submission" date="2024-02" db="EMBL/GenBank/DDBJ databases">
        <title>Chromosome-scale genome assembly of the rough periwinkle Littorina saxatilis.</title>
        <authorList>
            <person name="De Jode A."/>
            <person name="Faria R."/>
            <person name="Formenti G."/>
            <person name="Sims Y."/>
            <person name="Smith T.P."/>
            <person name="Tracey A."/>
            <person name="Wood J.M.D."/>
            <person name="Zagrodzka Z.B."/>
            <person name="Johannesson K."/>
            <person name="Butlin R.K."/>
            <person name="Leder E.H."/>
        </authorList>
    </citation>
    <scope>NUCLEOTIDE SEQUENCE [LARGE SCALE GENOMIC DNA]</scope>
    <source>
        <strain evidence="3">Snail1</strain>
        <tissue evidence="3">Muscle</tissue>
    </source>
</reference>
<dbReference type="Proteomes" id="UP001374579">
    <property type="component" value="Unassembled WGS sequence"/>
</dbReference>
<feature type="transmembrane region" description="Helical" evidence="2">
    <location>
        <begin position="12"/>
        <end position="34"/>
    </location>
</feature>
<dbReference type="AlphaFoldDB" id="A0AAN9GAR5"/>
<feature type="region of interest" description="Disordered" evidence="1">
    <location>
        <begin position="161"/>
        <end position="184"/>
    </location>
</feature>
<feature type="region of interest" description="Disordered" evidence="1">
    <location>
        <begin position="56"/>
        <end position="84"/>
    </location>
</feature>